<feature type="repeat" description="TPR" evidence="3">
    <location>
        <begin position="521"/>
        <end position="554"/>
    </location>
</feature>
<dbReference type="PROSITE" id="PS50293">
    <property type="entry name" value="TPR_REGION"/>
    <property type="match status" value="2"/>
</dbReference>
<dbReference type="Proteomes" id="UP000663852">
    <property type="component" value="Unassembled WGS sequence"/>
</dbReference>
<evidence type="ECO:0000256" key="2">
    <source>
        <dbReference type="ARBA" id="ARBA00022803"/>
    </source>
</evidence>
<proteinExistence type="predicted"/>
<feature type="repeat" description="TPR" evidence="3">
    <location>
        <begin position="563"/>
        <end position="596"/>
    </location>
</feature>
<evidence type="ECO:0000256" key="1">
    <source>
        <dbReference type="ARBA" id="ARBA00022737"/>
    </source>
</evidence>
<evidence type="ECO:0000256" key="3">
    <source>
        <dbReference type="PROSITE-ProRule" id="PRU00339"/>
    </source>
</evidence>
<feature type="repeat" description="TPR" evidence="3">
    <location>
        <begin position="363"/>
        <end position="396"/>
    </location>
</feature>
<name>A0A814Q746_ADIRI</name>
<feature type="repeat" description="TPR" evidence="3">
    <location>
        <begin position="437"/>
        <end position="470"/>
    </location>
</feature>
<dbReference type="Gene3D" id="1.25.40.10">
    <property type="entry name" value="Tetratricopeptide repeat domain"/>
    <property type="match status" value="4"/>
</dbReference>
<dbReference type="AlphaFoldDB" id="A0A814Q746"/>
<dbReference type="EMBL" id="CAJNOJ010000103">
    <property type="protein sequence ID" value="CAF1115274.1"/>
    <property type="molecule type" value="Genomic_DNA"/>
</dbReference>
<sequence>MNLQKDLLVQGEREDTMGTSVYSSKDSQSMHKSLNGEFILYQLLMERLLDENTELPQSKSGIAGYFKPESVADRNAMKEFDTEYKSEKAIHWYTRETCVYKLLNKALRTHNIDDVTAFAKLVRDLYQQLKREHKVFSKYQKSSILTVYRGQFISKDELTRLKSAKGELFAMNSFLSTSSNKNKAVEFATSRSPPTDQLTSILLEIQVNIKSESRPLADIKHLSAFAEEEEILFMFGCVFRLDDVWFDEEIQLWKLRLTLCGDADLDMKDFLSTLDEELEGTNRLISLGSYLFQMQKYKEAEEHYQKILDNKLITDPIELAQCYHGLSCVNEKKMDYPIAIRNLQQALELLFKNCPKHDHSLISKCYNDLGAIYTKQEQYQLAFESYDKALKTANSVPSATFSGLSQLHFQLKNYDISLRYSKQALQHQPAKAYASITRNYIDLGNLYVKLNDKEQAMEMFHKAIETQVKVLGAEHPDVSYTYTAMAMMHFELNDQDKAFEFLDKAYQIQLNSLPNNHSDFADTYRHYGDIYMKLNNINQALSYYHKALDNQLKTLSWNHPAVAITYITIGNAYRKMKDYKQALTYFHKVLDSELTRKNFGDPTLSQAYKTLGDVYLDKNDSDQCLNYYLQYLQNELQTKLHEHMSLAETYRTVANIYFKKRLLSEALLYYNRLLDCYLQKKPANEVKIKETYTKIGQVYLKKHRVDERLTYYAEDKTKFANDFNSISNIHFEKRHLDQGLNYFQKFLNEQLKTSPRNDRSIAQTYRILGNIYYEKGDLDRALTSFEHLLAIKFKRKYLEHSKLSKIYRAIGTICLDKNRLDQALIFFNRFLDCRLLKKRSQDDPSVIEAYHLIGKVYLAKHDFNQTFSLLNKSIQKYRQTRVNSQSRILPNLTSYKYEMHHLDESLLFYQNLLEKNSKNISTKPFSLEDIYAILGNMFLEKEDSYHSLQYFQLLLKYQLRKSTRGSLPIANTSAIIGNIESRYGYTHSGLENYRYALSIYRRINPMNQTVIDKLSYLIRQLLVPQI</sequence>
<comment type="caution">
    <text evidence="5">The sequence shown here is derived from an EMBL/GenBank/DDBJ whole genome shotgun (WGS) entry which is preliminary data.</text>
</comment>
<evidence type="ECO:0000313" key="6">
    <source>
        <dbReference type="Proteomes" id="UP000663828"/>
    </source>
</evidence>
<feature type="repeat" description="TPR" evidence="3">
    <location>
        <begin position="479"/>
        <end position="512"/>
    </location>
</feature>
<dbReference type="SUPFAM" id="SSF56399">
    <property type="entry name" value="ADP-ribosylation"/>
    <property type="match status" value="1"/>
</dbReference>
<accession>A0A814Q746</accession>
<evidence type="ECO:0008006" key="8">
    <source>
        <dbReference type="Google" id="ProtNLM"/>
    </source>
</evidence>
<dbReference type="Gene3D" id="3.90.176.10">
    <property type="entry name" value="Toxin ADP-ribosyltransferase, Chain A, domain 1"/>
    <property type="match status" value="1"/>
</dbReference>
<feature type="repeat" description="TPR" evidence="3">
    <location>
        <begin position="762"/>
        <end position="795"/>
    </location>
</feature>
<keyword evidence="1" id="KW-0677">Repeat</keyword>
<dbReference type="SMART" id="SM00028">
    <property type="entry name" value="TPR"/>
    <property type="match status" value="14"/>
</dbReference>
<dbReference type="PANTHER" id="PTHR45641">
    <property type="entry name" value="TETRATRICOPEPTIDE REPEAT PROTEIN (AFU_ORTHOLOGUE AFUA_6G03870)"/>
    <property type="match status" value="1"/>
</dbReference>
<dbReference type="Pfam" id="PF13424">
    <property type="entry name" value="TPR_12"/>
    <property type="match status" value="4"/>
</dbReference>
<dbReference type="PROSITE" id="PS51996">
    <property type="entry name" value="TR_MART"/>
    <property type="match status" value="1"/>
</dbReference>
<evidence type="ECO:0000313" key="5">
    <source>
        <dbReference type="EMBL" id="CAF1115274.1"/>
    </source>
</evidence>
<dbReference type="Proteomes" id="UP000663828">
    <property type="component" value="Unassembled WGS sequence"/>
</dbReference>
<dbReference type="InterPro" id="IPR011990">
    <property type="entry name" value="TPR-like_helical_dom_sf"/>
</dbReference>
<evidence type="ECO:0000313" key="7">
    <source>
        <dbReference type="Proteomes" id="UP000663852"/>
    </source>
</evidence>
<organism evidence="5 7">
    <name type="scientific">Adineta ricciae</name>
    <name type="common">Rotifer</name>
    <dbReference type="NCBI Taxonomy" id="249248"/>
    <lineage>
        <taxon>Eukaryota</taxon>
        <taxon>Metazoa</taxon>
        <taxon>Spiralia</taxon>
        <taxon>Gnathifera</taxon>
        <taxon>Rotifera</taxon>
        <taxon>Eurotatoria</taxon>
        <taxon>Bdelloidea</taxon>
        <taxon>Adinetida</taxon>
        <taxon>Adinetidae</taxon>
        <taxon>Adineta</taxon>
    </lineage>
</organism>
<keyword evidence="2 3" id="KW-0802">TPR repeat</keyword>
<evidence type="ECO:0000313" key="4">
    <source>
        <dbReference type="EMBL" id="CAF0835685.1"/>
    </source>
</evidence>
<gene>
    <name evidence="5" type="ORF">EDS130_LOCUS20751</name>
    <name evidence="4" type="ORF">XAT740_LOCUS4694</name>
</gene>
<dbReference type="OrthoDB" id="5587616at2759"/>
<dbReference type="PROSITE" id="PS50005">
    <property type="entry name" value="TPR"/>
    <property type="match status" value="6"/>
</dbReference>
<keyword evidence="6" id="KW-1185">Reference proteome</keyword>
<dbReference type="InterPro" id="IPR019734">
    <property type="entry name" value="TPR_rpt"/>
</dbReference>
<dbReference type="SUPFAM" id="SSF48452">
    <property type="entry name" value="TPR-like"/>
    <property type="match status" value="4"/>
</dbReference>
<protein>
    <recommendedName>
        <fullName evidence="8">Nephrocystin-3</fullName>
    </recommendedName>
</protein>
<dbReference type="PANTHER" id="PTHR45641:SF1">
    <property type="entry name" value="AAA+ ATPASE DOMAIN-CONTAINING PROTEIN"/>
    <property type="match status" value="1"/>
</dbReference>
<reference evidence="5" key="1">
    <citation type="submission" date="2021-02" db="EMBL/GenBank/DDBJ databases">
        <authorList>
            <person name="Nowell W R."/>
        </authorList>
    </citation>
    <scope>NUCLEOTIDE SEQUENCE</scope>
</reference>
<dbReference type="EMBL" id="CAJNOR010000196">
    <property type="protein sequence ID" value="CAF0835685.1"/>
    <property type="molecule type" value="Genomic_DNA"/>
</dbReference>